<reference evidence="1" key="1">
    <citation type="journal article" date="2020" name="Nature">
        <title>Giant virus diversity and host interactions through global metagenomics.</title>
        <authorList>
            <person name="Schulz F."/>
            <person name="Roux S."/>
            <person name="Paez-Espino D."/>
            <person name="Jungbluth S."/>
            <person name="Walsh D.A."/>
            <person name="Denef V.J."/>
            <person name="McMahon K.D."/>
            <person name="Konstantinidis K.T."/>
            <person name="Eloe-Fadrosh E.A."/>
            <person name="Kyrpides N.C."/>
            <person name="Woyke T."/>
        </authorList>
    </citation>
    <scope>NUCLEOTIDE SEQUENCE</scope>
    <source>
        <strain evidence="1">GVMAG-S-3300013094-100</strain>
    </source>
</reference>
<proteinExistence type="predicted"/>
<sequence>MKTVAMHSFVTFRPGKKIDLVKICKNCKFYLPNRERCQLFGNLDIVTGAVEYNFASAERNEQGECGPEATFWAPLINSKFITHESEPPPPAPPVPPAPLAYQVQTIYPLLPSLKEAINKQDFLP</sequence>
<organism evidence="1">
    <name type="scientific">viral metagenome</name>
    <dbReference type="NCBI Taxonomy" id="1070528"/>
    <lineage>
        <taxon>unclassified sequences</taxon>
        <taxon>metagenomes</taxon>
        <taxon>organismal metagenomes</taxon>
    </lineage>
</organism>
<protein>
    <submittedName>
        <fullName evidence="1">Uncharacterized protein</fullName>
    </submittedName>
</protein>
<name>A0A6C0KV81_9ZZZZ</name>
<dbReference type="EMBL" id="MN740977">
    <property type="protein sequence ID" value="QHU21046.1"/>
    <property type="molecule type" value="Genomic_DNA"/>
</dbReference>
<accession>A0A6C0KV81</accession>
<evidence type="ECO:0000313" key="1">
    <source>
        <dbReference type="EMBL" id="QHU21046.1"/>
    </source>
</evidence>
<dbReference type="AlphaFoldDB" id="A0A6C0KV81"/>